<feature type="domain" description="HTH marR-type" evidence="1">
    <location>
        <begin position="13"/>
        <end position="144"/>
    </location>
</feature>
<evidence type="ECO:0000313" key="3">
    <source>
        <dbReference type="Proteomes" id="UP001161406"/>
    </source>
</evidence>
<dbReference type="PANTHER" id="PTHR33164:SF105">
    <property type="entry name" value="TRANSCRIPTIONAL REPRESSOR PROTEIN-RELATED"/>
    <property type="match status" value="1"/>
</dbReference>
<dbReference type="CDD" id="cd00090">
    <property type="entry name" value="HTH_ARSR"/>
    <property type="match status" value="1"/>
</dbReference>
<dbReference type="InterPro" id="IPR036388">
    <property type="entry name" value="WH-like_DNA-bd_sf"/>
</dbReference>
<dbReference type="InterPro" id="IPR000835">
    <property type="entry name" value="HTH_MarR-typ"/>
</dbReference>
<dbReference type="Proteomes" id="UP001161406">
    <property type="component" value="Unassembled WGS sequence"/>
</dbReference>
<accession>A0ABQ5UCW2</accession>
<dbReference type="InterPro" id="IPR036390">
    <property type="entry name" value="WH_DNA-bd_sf"/>
</dbReference>
<evidence type="ECO:0000313" key="2">
    <source>
        <dbReference type="EMBL" id="GLQ09040.1"/>
    </source>
</evidence>
<protein>
    <submittedName>
        <fullName evidence="2">MarR family transcriptional regulator</fullName>
    </submittedName>
</protein>
<dbReference type="PANTHER" id="PTHR33164">
    <property type="entry name" value="TRANSCRIPTIONAL REGULATOR, MARR FAMILY"/>
    <property type="match status" value="1"/>
</dbReference>
<dbReference type="SMART" id="SM00347">
    <property type="entry name" value="HTH_MARR"/>
    <property type="match status" value="1"/>
</dbReference>
<dbReference type="InterPro" id="IPR039422">
    <property type="entry name" value="MarR/SlyA-like"/>
</dbReference>
<gene>
    <name evidence="2" type="ORF">GCM10007913_09720</name>
</gene>
<dbReference type="PROSITE" id="PS50995">
    <property type="entry name" value="HTH_MARR_2"/>
    <property type="match status" value="1"/>
</dbReference>
<dbReference type="InterPro" id="IPR011991">
    <property type="entry name" value="ArsR-like_HTH"/>
</dbReference>
<sequence>MHDYIAAMQDDFSQCLVLNTRMAARAITRRADRKLRPFGVTAAQFTILTSLQSRPGLSVTEMADSIAMDRTTLSRNLDLLETKGVVISTRPSGVNGRVCVLTDAGRDLVAQMVPVWRASQAELRETLVRPDFAVVITALQQLSRL</sequence>
<comment type="caution">
    <text evidence="2">The sequence shown here is derived from an EMBL/GenBank/DDBJ whole genome shotgun (WGS) entry which is preliminary data.</text>
</comment>
<organism evidence="2 3">
    <name type="scientific">Devosia yakushimensis</name>
    <dbReference type="NCBI Taxonomy" id="470028"/>
    <lineage>
        <taxon>Bacteria</taxon>
        <taxon>Pseudomonadati</taxon>
        <taxon>Pseudomonadota</taxon>
        <taxon>Alphaproteobacteria</taxon>
        <taxon>Hyphomicrobiales</taxon>
        <taxon>Devosiaceae</taxon>
        <taxon>Devosia</taxon>
    </lineage>
</organism>
<dbReference type="SUPFAM" id="SSF46785">
    <property type="entry name" value="Winged helix' DNA-binding domain"/>
    <property type="match status" value="1"/>
</dbReference>
<keyword evidence="3" id="KW-1185">Reference proteome</keyword>
<evidence type="ECO:0000259" key="1">
    <source>
        <dbReference type="PROSITE" id="PS50995"/>
    </source>
</evidence>
<name>A0ABQ5UCW2_9HYPH</name>
<dbReference type="Gene3D" id="1.10.10.10">
    <property type="entry name" value="Winged helix-like DNA-binding domain superfamily/Winged helix DNA-binding domain"/>
    <property type="match status" value="1"/>
</dbReference>
<reference evidence="2" key="2">
    <citation type="submission" date="2023-01" db="EMBL/GenBank/DDBJ databases">
        <title>Draft genome sequence of Devosia yakushimensis strain NBRC 103855.</title>
        <authorList>
            <person name="Sun Q."/>
            <person name="Mori K."/>
        </authorList>
    </citation>
    <scope>NUCLEOTIDE SEQUENCE</scope>
    <source>
        <strain evidence="2">NBRC 103855</strain>
    </source>
</reference>
<reference evidence="2" key="1">
    <citation type="journal article" date="2014" name="Int. J. Syst. Evol. Microbiol.">
        <title>Complete genome of a new Firmicutes species belonging to the dominant human colonic microbiota ('Ruminococcus bicirculans') reveals two chromosomes and a selective capacity to utilize plant glucans.</title>
        <authorList>
            <consortium name="NISC Comparative Sequencing Program"/>
            <person name="Wegmann U."/>
            <person name="Louis P."/>
            <person name="Goesmann A."/>
            <person name="Henrissat B."/>
            <person name="Duncan S.H."/>
            <person name="Flint H.J."/>
        </authorList>
    </citation>
    <scope>NUCLEOTIDE SEQUENCE</scope>
    <source>
        <strain evidence="2">NBRC 103855</strain>
    </source>
</reference>
<dbReference type="RefSeq" id="WP_284388478.1">
    <property type="nucleotide sequence ID" value="NZ_BSNG01000001.1"/>
</dbReference>
<dbReference type="EMBL" id="BSNG01000001">
    <property type="protein sequence ID" value="GLQ09040.1"/>
    <property type="molecule type" value="Genomic_DNA"/>
</dbReference>
<dbReference type="Pfam" id="PF12802">
    <property type="entry name" value="MarR_2"/>
    <property type="match status" value="1"/>
</dbReference>
<proteinExistence type="predicted"/>